<organism evidence="2 3">
    <name type="scientific">Costertonia aggregata</name>
    <dbReference type="NCBI Taxonomy" id="343403"/>
    <lineage>
        <taxon>Bacteria</taxon>
        <taxon>Pseudomonadati</taxon>
        <taxon>Bacteroidota</taxon>
        <taxon>Flavobacteriia</taxon>
        <taxon>Flavobacteriales</taxon>
        <taxon>Flavobacteriaceae</taxon>
        <taxon>Costertonia</taxon>
    </lineage>
</organism>
<gene>
    <name evidence="2" type="primary">cutA</name>
    <name evidence="2" type="ORF">HYG79_09975</name>
</gene>
<dbReference type="EMBL" id="CP058595">
    <property type="protein sequence ID" value="QLG45659.1"/>
    <property type="molecule type" value="Genomic_DNA"/>
</dbReference>
<dbReference type="Proteomes" id="UP000509302">
    <property type="component" value="Chromosome"/>
</dbReference>
<accession>A0A7H9AQH3</accession>
<dbReference type="Gene3D" id="3.30.70.120">
    <property type="match status" value="1"/>
</dbReference>
<proteinExistence type="inferred from homology"/>
<keyword evidence="3" id="KW-1185">Reference proteome</keyword>
<dbReference type="AlphaFoldDB" id="A0A7H9AQH3"/>
<dbReference type="KEGG" id="cagg:HYG79_09975"/>
<name>A0A7H9AQH3_9FLAO</name>
<dbReference type="InterPro" id="IPR004323">
    <property type="entry name" value="Ion_tolerance_CutA"/>
</dbReference>
<reference evidence="2 3" key="1">
    <citation type="journal article" date="2006" name="Int. J. Syst. Evol. Microbiol.">
        <title>Costertonia aggregata gen. nov., sp. nov., a mesophilic marine bacterium of the family Flavobacteriaceae, isolated from a mature biofilm.</title>
        <authorList>
            <person name="Kwon K.K."/>
            <person name="Lee Y.K."/>
            <person name="Lee H.K."/>
        </authorList>
    </citation>
    <scope>NUCLEOTIDE SEQUENCE [LARGE SCALE GENOMIC DNA]</scope>
    <source>
        <strain evidence="2 3">KCCM 42265</strain>
    </source>
</reference>
<evidence type="ECO:0000256" key="1">
    <source>
        <dbReference type="ARBA" id="ARBA00010169"/>
    </source>
</evidence>
<sequence>MAHIITKDKKQALKIIDILMGEKLLLHAVVSEKTVYQKIGDKLQESQQTLIIGKTKALLFNTINEEIKKHFSENMPMLYSIPIVYMDDELTDLIRSETAKV</sequence>
<dbReference type="SUPFAM" id="SSF54913">
    <property type="entry name" value="GlnB-like"/>
    <property type="match status" value="1"/>
</dbReference>
<dbReference type="InterPro" id="IPR015867">
    <property type="entry name" value="N-reg_PII/ATP_PRibTrfase_C"/>
</dbReference>
<evidence type="ECO:0000313" key="3">
    <source>
        <dbReference type="Proteomes" id="UP000509302"/>
    </source>
</evidence>
<evidence type="ECO:0000313" key="2">
    <source>
        <dbReference type="EMBL" id="QLG45659.1"/>
    </source>
</evidence>
<dbReference type="InterPro" id="IPR011322">
    <property type="entry name" value="N-reg_PII-like_a/b"/>
</dbReference>
<dbReference type="Pfam" id="PF03091">
    <property type="entry name" value="CutA1"/>
    <property type="match status" value="1"/>
</dbReference>
<protein>
    <submittedName>
        <fullName evidence="2">Divalent cation tolerance protein CutA</fullName>
    </submittedName>
</protein>
<dbReference type="RefSeq" id="WP_179241946.1">
    <property type="nucleotide sequence ID" value="NZ_CP058595.1"/>
</dbReference>
<comment type="similarity">
    <text evidence="1">Belongs to the CutA family.</text>
</comment>
<dbReference type="GO" id="GO:0010038">
    <property type="term" value="P:response to metal ion"/>
    <property type="evidence" value="ECO:0007669"/>
    <property type="project" value="InterPro"/>
</dbReference>